<feature type="coiled-coil region" evidence="9">
    <location>
        <begin position="48"/>
        <end position="75"/>
    </location>
</feature>
<dbReference type="Proteomes" id="UP001203852">
    <property type="component" value="Unassembled WGS sequence"/>
</dbReference>
<evidence type="ECO:0000313" key="11">
    <source>
        <dbReference type="EMBL" id="KAI1615639.1"/>
    </source>
</evidence>
<evidence type="ECO:0000256" key="7">
    <source>
        <dbReference type="ARBA" id="ARBA00023136"/>
    </source>
</evidence>
<dbReference type="GO" id="GO:0006891">
    <property type="term" value="P:intra-Golgi vesicle-mediated transport"/>
    <property type="evidence" value="ECO:0007669"/>
    <property type="project" value="TreeGrafter"/>
</dbReference>
<keyword evidence="6" id="KW-0333">Golgi apparatus</keyword>
<feature type="domain" description="Conserved oligomeric Golgi complex subunit 2 N-terminal" evidence="10">
    <location>
        <begin position="28"/>
        <end position="102"/>
    </location>
</feature>
<protein>
    <recommendedName>
        <fullName evidence="3">Conserved oligomeric Golgi complex subunit 2</fullName>
    </recommendedName>
    <alternativeName>
        <fullName evidence="8">Component of oligomeric Golgi complex 2</fullName>
    </alternativeName>
</protein>
<sequence>MSSRFYFGGSDSGSDIDDNDAALPFPKPLDRSAFLAPDFDATAFLSGLSNRFQTLEDLQTELRELSQTLNKELVDLVNDNYQDFLSLGSTLSGGEDKIEEIRLGLLGFQRDVQAVRDKVEARRYEIAELLNQKKALKRETGVGRSLLEIAERLDLLEEKLKLARGRSAKSEKTDIQEIGNAQWREDWLESATNERADEYEVDDTGGFPPKLRRRIEEYLIVKHLSSRHSPRHPFILTQDSRLRNIQEVLLSDLEAAIKREPEIKMKQQLLQIRAAVEG</sequence>
<dbReference type="GO" id="GO:0000139">
    <property type="term" value="C:Golgi membrane"/>
    <property type="evidence" value="ECO:0007669"/>
    <property type="project" value="UniProtKB-SubCell"/>
</dbReference>
<evidence type="ECO:0000256" key="6">
    <source>
        <dbReference type="ARBA" id="ARBA00023034"/>
    </source>
</evidence>
<dbReference type="GO" id="GO:0017119">
    <property type="term" value="C:Golgi transport complex"/>
    <property type="evidence" value="ECO:0007669"/>
    <property type="project" value="TreeGrafter"/>
</dbReference>
<dbReference type="GO" id="GO:0015031">
    <property type="term" value="P:protein transport"/>
    <property type="evidence" value="ECO:0007669"/>
    <property type="project" value="UniProtKB-KW"/>
</dbReference>
<dbReference type="GO" id="GO:0007030">
    <property type="term" value="P:Golgi organization"/>
    <property type="evidence" value="ECO:0007669"/>
    <property type="project" value="InterPro"/>
</dbReference>
<dbReference type="AlphaFoldDB" id="A0AAN6IHN0"/>
<dbReference type="PANTHER" id="PTHR12961:SF0">
    <property type="entry name" value="CONSERVED OLIGOMERIC GOLGI COMPLEX SUBUNIT 2"/>
    <property type="match status" value="1"/>
</dbReference>
<gene>
    <name evidence="11" type="ORF">EDD36DRAFT_463140</name>
</gene>
<evidence type="ECO:0000313" key="12">
    <source>
        <dbReference type="Proteomes" id="UP001203852"/>
    </source>
</evidence>
<comment type="caution">
    <text evidence="11">The sequence shown here is derived from an EMBL/GenBank/DDBJ whole genome shotgun (WGS) entry which is preliminary data.</text>
</comment>
<evidence type="ECO:0000256" key="4">
    <source>
        <dbReference type="ARBA" id="ARBA00022448"/>
    </source>
</evidence>
<reference evidence="11" key="1">
    <citation type="journal article" date="2022" name="bioRxiv">
        <title>Deciphering the potential niche of two novel black yeast fungi from a biological soil crust based on their genomes, phenotypes, and melanin regulation.</title>
        <authorList>
            <consortium name="DOE Joint Genome Institute"/>
            <person name="Carr E.C."/>
            <person name="Barton Q."/>
            <person name="Grambo S."/>
            <person name="Sullivan M."/>
            <person name="Renfro C.M."/>
            <person name="Kuo A."/>
            <person name="Pangilinan J."/>
            <person name="Lipzen A."/>
            <person name="Keymanesh K."/>
            <person name="Savage E."/>
            <person name="Barry K."/>
            <person name="Grigoriev I.V."/>
            <person name="Riekhof W.R."/>
            <person name="Harris S.S."/>
        </authorList>
    </citation>
    <scope>NUCLEOTIDE SEQUENCE</scope>
    <source>
        <strain evidence="11">JF 03-4F</strain>
    </source>
</reference>
<keyword evidence="4" id="KW-0813">Transport</keyword>
<evidence type="ECO:0000256" key="8">
    <source>
        <dbReference type="ARBA" id="ARBA00031344"/>
    </source>
</evidence>
<evidence type="ECO:0000256" key="3">
    <source>
        <dbReference type="ARBA" id="ARBA00020977"/>
    </source>
</evidence>
<evidence type="ECO:0000256" key="5">
    <source>
        <dbReference type="ARBA" id="ARBA00022927"/>
    </source>
</evidence>
<keyword evidence="9" id="KW-0175">Coiled coil</keyword>
<feature type="coiled-coil region" evidence="9">
    <location>
        <begin position="119"/>
        <end position="173"/>
    </location>
</feature>
<dbReference type="PANTHER" id="PTHR12961">
    <property type="entry name" value="CONSERVED OLIGOMERIC GOLGI COMPLEX COMPONENT 2"/>
    <property type="match status" value="1"/>
</dbReference>
<dbReference type="InterPro" id="IPR024602">
    <property type="entry name" value="COG_su2_N"/>
</dbReference>
<proteinExistence type="inferred from homology"/>
<keyword evidence="5" id="KW-0653">Protein transport</keyword>
<keyword evidence="12" id="KW-1185">Reference proteome</keyword>
<comment type="subcellular location">
    <subcellularLocation>
        <location evidence="1">Golgi apparatus membrane</location>
        <topology evidence="1">Peripheral membrane protein</topology>
    </subcellularLocation>
</comment>
<accession>A0AAN6IHN0</accession>
<evidence type="ECO:0000259" key="10">
    <source>
        <dbReference type="Pfam" id="PF06148"/>
    </source>
</evidence>
<name>A0AAN6IHN0_9EURO</name>
<keyword evidence="7" id="KW-0472">Membrane</keyword>
<dbReference type="EMBL" id="MU404352">
    <property type="protein sequence ID" value="KAI1615639.1"/>
    <property type="molecule type" value="Genomic_DNA"/>
</dbReference>
<dbReference type="Pfam" id="PF06148">
    <property type="entry name" value="COG2_N"/>
    <property type="match status" value="1"/>
</dbReference>
<evidence type="ECO:0000256" key="9">
    <source>
        <dbReference type="SAM" id="Coils"/>
    </source>
</evidence>
<organism evidence="11 12">
    <name type="scientific">Exophiala viscosa</name>
    <dbReference type="NCBI Taxonomy" id="2486360"/>
    <lineage>
        <taxon>Eukaryota</taxon>
        <taxon>Fungi</taxon>
        <taxon>Dikarya</taxon>
        <taxon>Ascomycota</taxon>
        <taxon>Pezizomycotina</taxon>
        <taxon>Eurotiomycetes</taxon>
        <taxon>Chaetothyriomycetidae</taxon>
        <taxon>Chaetothyriales</taxon>
        <taxon>Herpotrichiellaceae</taxon>
        <taxon>Exophiala</taxon>
    </lineage>
</organism>
<comment type="similarity">
    <text evidence="2">Belongs to the COG2 family.</text>
</comment>
<evidence type="ECO:0000256" key="1">
    <source>
        <dbReference type="ARBA" id="ARBA00004395"/>
    </source>
</evidence>
<dbReference type="InterPro" id="IPR009316">
    <property type="entry name" value="COG2"/>
</dbReference>
<evidence type="ECO:0000256" key="2">
    <source>
        <dbReference type="ARBA" id="ARBA00007603"/>
    </source>
</evidence>